<feature type="transmembrane region" description="Helical" evidence="4">
    <location>
        <begin position="98"/>
        <end position="117"/>
    </location>
</feature>
<feature type="transmembrane region" description="Helical" evidence="4">
    <location>
        <begin position="28"/>
        <end position="55"/>
    </location>
</feature>
<evidence type="ECO:0000313" key="7">
    <source>
        <dbReference type="Proteomes" id="UP000663651"/>
    </source>
</evidence>
<dbReference type="SUPFAM" id="SSF47384">
    <property type="entry name" value="Homodimeric domain of signal transducing histidine kinase"/>
    <property type="match status" value="1"/>
</dbReference>
<dbReference type="InterPro" id="IPR014265">
    <property type="entry name" value="XrtA/PrsK"/>
</dbReference>
<organism evidence="6 7">
    <name type="scientific">Geobacter benzoatilyticus</name>
    <dbReference type="NCBI Taxonomy" id="2815309"/>
    <lineage>
        <taxon>Bacteria</taxon>
        <taxon>Pseudomonadati</taxon>
        <taxon>Thermodesulfobacteriota</taxon>
        <taxon>Desulfuromonadia</taxon>
        <taxon>Geobacterales</taxon>
        <taxon>Geobacteraceae</taxon>
        <taxon>Geobacter</taxon>
    </lineage>
</organism>
<dbReference type="InterPro" id="IPR036097">
    <property type="entry name" value="HisK_dim/P_sf"/>
</dbReference>
<feature type="transmembrane region" description="Helical" evidence="4">
    <location>
        <begin position="240"/>
        <end position="262"/>
    </location>
</feature>
<dbReference type="Gene3D" id="3.30.565.10">
    <property type="entry name" value="Histidine kinase-like ATPase, C-terminal domain"/>
    <property type="match status" value="1"/>
</dbReference>
<dbReference type="SUPFAM" id="SSF55781">
    <property type="entry name" value="GAF domain-like"/>
    <property type="match status" value="1"/>
</dbReference>
<dbReference type="Pfam" id="PF13492">
    <property type="entry name" value="GAF_3"/>
    <property type="match status" value="1"/>
</dbReference>
<dbReference type="PANTHER" id="PTHR43547:SF2">
    <property type="entry name" value="HYBRID SIGNAL TRANSDUCTION HISTIDINE KINASE C"/>
    <property type="match status" value="1"/>
</dbReference>
<dbReference type="RefSeq" id="WP_207162855.1">
    <property type="nucleotide sequence ID" value="NZ_CP071382.1"/>
</dbReference>
<dbReference type="Proteomes" id="UP000663651">
    <property type="component" value="Chromosome"/>
</dbReference>
<dbReference type="CDD" id="cd00082">
    <property type="entry name" value="HisKA"/>
    <property type="match status" value="1"/>
</dbReference>
<evidence type="ECO:0000256" key="1">
    <source>
        <dbReference type="ARBA" id="ARBA00000085"/>
    </source>
</evidence>
<dbReference type="InterPro" id="IPR005467">
    <property type="entry name" value="His_kinase_dom"/>
</dbReference>
<feature type="domain" description="Histidine kinase" evidence="5">
    <location>
        <begin position="483"/>
        <end position="684"/>
    </location>
</feature>
<evidence type="ECO:0000256" key="4">
    <source>
        <dbReference type="SAM" id="Phobius"/>
    </source>
</evidence>
<sequence>MVQLVLSSTALLLAAVYAAGTLWRGGRTISAFVSVAAIAVFALVECFDLAAVAGLGDPLVWKRYSLLAEGLVPATWLFFSLTHARSAGVRQVSVAQRILLGSTLLFPAALFVFPQVSFFYSPDFDTERILFLSNTGYLFYCGLLVYLVISLINLEATFSNASLSSRWKIKFDFLGAGSFLAVLIFYYSQGLLYRTINMNLMPLRSLVFTLALGMMLYSLVARGNGVRIAVSRNMAYKSVVLFAVGLYLVALGILGEGLKYFGEGNQKTLALGGAFVVGICLVVLLLSETAKRRLKVFLHKNFYQSKYDYRTQWLQFSDRLATARESGELMAAILSGYCDIFAMGCGGLFVRDFDCNEFLWAAGHELPPTAVSFSQGDAVLAPMIERSWVVNLREDAPLLRPEQEAYFSANGLQFLVPLFGPRELEAVLVLGRPVNKNEQYLYEDYDLMKTLARQAASALLNYRLSEQLARSRELEVMGRVSAFIIHDLKNLVYTLSLTVDNGREHISDPEFQDDLLDTLTNTVNRMKVLISRLKNLPEKRSLDLEQVNLYRLAVDTAAMVPGSGAVSVAGADTPAHVDREEIQKVVMNLLVNALEATDGKGPVEVEVGAGSGAPFIRVRDGGCGIPEEFLRTHLFSPFKSTKTKGLGIGLYQCRQIVEAHGGRIDVESTVGAGTVFTVSFGNGNQGAGDQN</sequence>
<keyword evidence="7" id="KW-1185">Reference proteome</keyword>
<dbReference type="PANTHER" id="PTHR43547">
    <property type="entry name" value="TWO-COMPONENT HISTIDINE KINASE"/>
    <property type="match status" value="1"/>
</dbReference>
<dbReference type="InterPro" id="IPR003594">
    <property type="entry name" value="HATPase_dom"/>
</dbReference>
<feature type="transmembrane region" description="Helical" evidence="4">
    <location>
        <begin position="137"/>
        <end position="159"/>
    </location>
</feature>
<keyword evidence="3" id="KW-0597">Phosphoprotein</keyword>
<keyword evidence="6" id="KW-0418">Kinase</keyword>
<feature type="transmembrane region" description="Helical" evidence="4">
    <location>
        <begin position="268"/>
        <end position="286"/>
    </location>
</feature>
<dbReference type="Gene3D" id="3.30.450.40">
    <property type="match status" value="1"/>
</dbReference>
<dbReference type="CDD" id="cd00075">
    <property type="entry name" value="HATPase"/>
    <property type="match status" value="1"/>
</dbReference>
<keyword evidence="4" id="KW-0472">Membrane</keyword>
<dbReference type="EC" id="2.7.13.3" evidence="2"/>
<dbReference type="InterPro" id="IPR003661">
    <property type="entry name" value="HisK_dim/P_dom"/>
</dbReference>
<dbReference type="PRINTS" id="PR00344">
    <property type="entry name" value="BCTRLSENSOR"/>
</dbReference>
<dbReference type="InterPro" id="IPR003018">
    <property type="entry name" value="GAF"/>
</dbReference>
<gene>
    <name evidence="6" type="primary">prsK</name>
    <name evidence="6" type="ORF">JZM60_12950</name>
</gene>
<keyword evidence="4" id="KW-1133">Transmembrane helix</keyword>
<accession>A0ABX7Q139</accession>
<evidence type="ECO:0000313" key="6">
    <source>
        <dbReference type="EMBL" id="QSV45049.1"/>
    </source>
</evidence>
<dbReference type="EMBL" id="CP071382">
    <property type="protein sequence ID" value="QSV45049.1"/>
    <property type="molecule type" value="Genomic_DNA"/>
</dbReference>
<feature type="transmembrane region" description="Helical" evidence="4">
    <location>
        <begin position="201"/>
        <end position="220"/>
    </location>
</feature>
<proteinExistence type="predicted"/>
<dbReference type="SUPFAM" id="SSF55874">
    <property type="entry name" value="ATPase domain of HSP90 chaperone/DNA topoisomerase II/histidine kinase"/>
    <property type="match status" value="1"/>
</dbReference>
<dbReference type="Pfam" id="PF02518">
    <property type="entry name" value="HATPase_c"/>
    <property type="match status" value="1"/>
</dbReference>
<protein>
    <recommendedName>
        <fullName evidence="2">histidine kinase</fullName>
        <ecNumber evidence="2">2.7.13.3</ecNumber>
    </recommendedName>
</protein>
<dbReference type="InterPro" id="IPR029016">
    <property type="entry name" value="GAF-like_dom_sf"/>
</dbReference>
<evidence type="ECO:0000256" key="3">
    <source>
        <dbReference type="ARBA" id="ARBA00022553"/>
    </source>
</evidence>
<dbReference type="GO" id="GO:0004673">
    <property type="term" value="F:protein histidine kinase activity"/>
    <property type="evidence" value="ECO:0007669"/>
    <property type="project" value="UniProtKB-EC"/>
</dbReference>
<dbReference type="NCBIfam" id="TIGR02916">
    <property type="entry name" value="PEP_his_kin"/>
    <property type="match status" value="1"/>
</dbReference>
<dbReference type="InterPro" id="IPR004358">
    <property type="entry name" value="Sig_transdc_His_kin-like_C"/>
</dbReference>
<evidence type="ECO:0000259" key="5">
    <source>
        <dbReference type="PROSITE" id="PS50109"/>
    </source>
</evidence>
<dbReference type="SMART" id="SM00387">
    <property type="entry name" value="HATPase_c"/>
    <property type="match status" value="1"/>
</dbReference>
<name>A0ABX7Q139_9BACT</name>
<keyword evidence="4" id="KW-0812">Transmembrane</keyword>
<dbReference type="Gene3D" id="1.10.287.130">
    <property type="match status" value="1"/>
</dbReference>
<evidence type="ECO:0000256" key="2">
    <source>
        <dbReference type="ARBA" id="ARBA00012438"/>
    </source>
</evidence>
<comment type="catalytic activity">
    <reaction evidence="1">
        <text>ATP + protein L-histidine = ADP + protein N-phospho-L-histidine.</text>
        <dbReference type="EC" id="2.7.13.3"/>
    </reaction>
</comment>
<feature type="transmembrane region" description="Helical" evidence="4">
    <location>
        <begin position="171"/>
        <end position="189"/>
    </location>
</feature>
<keyword evidence="6" id="KW-0808">Transferase</keyword>
<dbReference type="PROSITE" id="PS50109">
    <property type="entry name" value="HIS_KIN"/>
    <property type="match status" value="1"/>
</dbReference>
<feature type="transmembrane region" description="Helical" evidence="4">
    <location>
        <begin position="329"/>
        <end position="350"/>
    </location>
</feature>
<reference evidence="6 7" key="1">
    <citation type="submission" date="2021-03" db="EMBL/GenBank/DDBJ databases">
        <title>Geobacter metallireducens gen. nov. sp. nov., a microorganism capable of coupling the complete oxidation of organic compounds to the reduction of iron and other metals.</title>
        <authorList>
            <person name="Li Y."/>
        </authorList>
    </citation>
    <scope>NUCLEOTIDE SEQUENCE [LARGE SCALE GENOMIC DNA]</scope>
    <source>
        <strain evidence="6 7">Jerry-YX</strain>
    </source>
</reference>
<dbReference type="InterPro" id="IPR036890">
    <property type="entry name" value="HATPase_C_sf"/>
</dbReference>